<feature type="signal peptide" evidence="2">
    <location>
        <begin position="1"/>
        <end position="18"/>
    </location>
</feature>
<feature type="region of interest" description="Disordered" evidence="1">
    <location>
        <begin position="28"/>
        <end position="139"/>
    </location>
</feature>
<organism evidence="3 4">
    <name type="scientific">Hymenobacter aranciens</name>
    <dbReference type="NCBI Taxonomy" id="3063996"/>
    <lineage>
        <taxon>Bacteria</taxon>
        <taxon>Pseudomonadati</taxon>
        <taxon>Bacteroidota</taxon>
        <taxon>Cytophagia</taxon>
        <taxon>Cytophagales</taxon>
        <taxon>Hymenobacteraceae</taxon>
        <taxon>Hymenobacter</taxon>
    </lineage>
</organism>
<evidence type="ECO:0000313" key="4">
    <source>
        <dbReference type="Proteomes" id="UP001176429"/>
    </source>
</evidence>
<proteinExistence type="predicted"/>
<evidence type="ECO:0000313" key="3">
    <source>
        <dbReference type="EMBL" id="MDO7875202.1"/>
    </source>
</evidence>
<dbReference type="RefSeq" id="WP_305006519.1">
    <property type="nucleotide sequence ID" value="NZ_JAUQSY010000006.1"/>
</dbReference>
<dbReference type="Proteomes" id="UP001176429">
    <property type="component" value="Unassembled WGS sequence"/>
</dbReference>
<reference evidence="3" key="1">
    <citation type="submission" date="2023-07" db="EMBL/GenBank/DDBJ databases">
        <authorList>
            <person name="Kim M.K."/>
        </authorList>
    </citation>
    <scope>NUCLEOTIDE SEQUENCE</scope>
    <source>
        <strain evidence="3">ASUV-10-1</strain>
    </source>
</reference>
<feature type="compositionally biased region" description="Low complexity" evidence="1">
    <location>
        <begin position="42"/>
        <end position="53"/>
    </location>
</feature>
<protein>
    <submittedName>
        <fullName evidence="3">Uncharacterized protein</fullName>
    </submittedName>
</protein>
<evidence type="ECO:0000256" key="2">
    <source>
        <dbReference type="SAM" id="SignalP"/>
    </source>
</evidence>
<sequence>MLRSLLTGLLVVLTTALAAAQTANTTAATSTTVTKTTKKPARTTVSTRSSSSKRVAKAGATKSRTAVVLPAKPEQKPMRKGPAGNGATGSRASADGAGQGAYAAPGEAIQPAAPTGQSYDGPAPRRVKSENTLAPSSSK</sequence>
<keyword evidence="2" id="KW-0732">Signal</keyword>
<evidence type="ECO:0000256" key="1">
    <source>
        <dbReference type="SAM" id="MobiDB-lite"/>
    </source>
</evidence>
<gene>
    <name evidence="3" type="ORF">Q5H93_10705</name>
</gene>
<keyword evidence="4" id="KW-1185">Reference proteome</keyword>
<feature type="compositionally biased region" description="Polar residues" evidence="1">
    <location>
        <begin position="130"/>
        <end position="139"/>
    </location>
</feature>
<dbReference type="EMBL" id="JAUQSY010000006">
    <property type="protein sequence ID" value="MDO7875202.1"/>
    <property type="molecule type" value="Genomic_DNA"/>
</dbReference>
<accession>A0ABT9BDU8</accession>
<comment type="caution">
    <text evidence="3">The sequence shown here is derived from an EMBL/GenBank/DDBJ whole genome shotgun (WGS) entry which is preliminary data.</text>
</comment>
<feature type="chain" id="PRO_5045134031" evidence="2">
    <location>
        <begin position="19"/>
        <end position="139"/>
    </location>
</feature>
<name>A0ABT9BDU8_9BACT</name>